<organism evidence="3">
    <name type="scientific">Laccaria bicolor (strain S238N-H82 / ATCC MYA-4686)</name>
    <name type="common">Bicoloured deceiver</name>
    <name type="synonym">Laccaria laccata var. bicolor</name>
    <dbReference type="NCBI Taxonomy" id="486041"/>
    <lineage>
        <taxon>Eukaryota</taxon>
        <taxon>Fungi</taxon>
        <taxon>Dikarya</taxon>
        <taxon>Basidiomycota</taxon>
        <taxon>Agaricomycotina</taxon>
        <taxon>Agaricomycetes</taxon>
        <taxon>Agaricomycetidae</taxon>
        <taxon>Agaricales</taxon>
        <taxon>Agaricineae</taxon>
        <taxon>Hydnangiaceae</taxon>
        <taxon>Laccaria</taxon>
    </lineage>
</organism>
<evidence type="ECO:0000313" key="2">
    <source>
        <dbReference type="EMBL" id="EDR13737.1"/>
    </source>
</evidence>
<dbReference type="GeneID" id="6071555"/>
<dbReference type="InParanoid" id="B0CVF4"/>
<proteinExistence type="predicted"/>
<feature type="region of interest" description="Disordered" evidence="1">
    <location>
        <begin position="1"/>
        <end position="174"/>
    </location>
</feature>
<dbReference type="Proteomes" id="UP000001194">
    <property type="component" value="Unassembled WGS sequence"/>
</dbReference>
<dbReference type="EMBL" id="DS547093">
    <property type="protein sequence ID" value="EDR13737.1"/>
    <property type="molecule type" value="Genomic_DNA"/>
</dbReference>
<feature type="compositionally biased region" description="Polar residues" evidence="1">
    <location>
        <begin position="13"/>
        <end position="23"/>
    </location>
</feature>
<feature type="compositionally biased region" description="Basic residues" evidence="1">
    <location>
        <begin position="58"/>
        <end position="71"/>
    </location>
</feature>
<name>B0CVF4_LACBS</name>
<accession>B0CVF4</accession>
<dbReference type="HOGENOM" id="CLU_418002_0_0_1"/>
<dbReference type="RefSeq" id="XP_001876235.1">
    <property type="nucleotide sequence ID" value="XM_001876200.1"/>
</dbReference>
<sequence length="656" mass="73174">MTPTQHHGHDTETTPQRHVTSLSKRARQHVATSLSATCLLTPGTRRGTTTSTHDHDHHAHRRRHASPRQRRATPTNDTPTTTPPPRQRATTASTDAHVNGRRRRQQTTSTLVDDERPPPRQRTTATSTDDDDEANGRRQRQRMTTPTADDDNAANRRQRQRTTSTMPMDGHVNDDERVPLHHVHTATISHPFSIWLGSLMPPLRDTRVLRRVTAPQFLGHRINYMWYHFAAPRYELFHVYHEYSPPPSRTHTFVEKSRSALRFHNGGGTADFIKMKLSVSQANLNSNKGEKTIDHISHDTPTPSLARIPAALKGDNSTSTIPSPARIPAAFEGNNSATTDNDSTPSITVMTLKKQSLPIDTSYAHCSCMKSCCCQDFENRYFPSQTSSRVISPEEFPSDHHPNHQSPPFKPGIYNDCHKIKFYKPNRSTSHEIIVSIRTRKKGNNPILSIARGPAASKGDYATRLIDDPPCAITPYEDESLIDLVSQSIPQGLVARSPAVFEGNRPDMKDDRSVPPIPVIVLENQNPPSRTSQTTVLPEKFPFCQHPIVYTSPQLCEDEPTIDPASQSTPETLLVRNFAAFEGGYVTWLIDDVSTSTILYKDEPTVDPAHQSTSETPLARNLAAFEGGYITQLINDPASLTILFEVEPIIPLPSIA</sequence>
<evidence type="ECO:0000256" key="1">
    <source>
        <dbReference type="SAM" id="MobiDB-lite"/>
    </source>
</evidence>
<dbReference type="KEGG" id="lbc:LACBIDRAFT_322879"/>
<evidence type="ECO:0000313" key="3">
    <source>
        <dbReference type="Proteomes" id="UP000001194"/>
    </source>
</evidence>
<feature type="compositionally biased region" description="Low complexity" evidence="1">
    <location>
        <begin position="41"/>
        <end position="51"/>
    </location>
</feature>
<gene>
    <name evidence="2" type="ORF">LACBIDRAFT_322879</name>
</gene>
<dbReference type="AlphaFoldDB" id="B0CVF4"/>
<protein>
    <submittedName>
        <fullName evidence="2">Predicted protein</fullName>
    </submittedName>
</protein>
<keyword evidence="3" id="KW-1185">Reference proteome</keyword>
<feature type="region of interest" description="Disordered" evidence="1">
    <location>
        <begin position="386"/>
        <end position="410"/>
    </location>
</feature>
<reference evidence="2 3" key="1">
    <citation type="journal article" date="2008" name="Nature">
        <title>The genome of Laccaria bicolor provides insights into mycorrhizal symbiosis.</title>
        <authorList>
            <person name="Martin F."/>
            <person name="Aerts A."/>
            <person name="Ahren D."/>
            <person name="Brun A."/>
            <person name="Danchin E.G.J."/>
            <person name="Duchaussoy F."/>
            <person name="Gibon J."/>
            <person name="Kohler A."/>
            <person name="Lindquist E."/>
            <person name="Pereda V."/>
            <person name="Salamov A."/>
            <person name="Shapiro H.J."/>
            <person name="Wuyts J."/>
            <person name="Blaudez D."/>
            <person name="Buee M."/>
            <person name="Brokstein P."/>
            <person name="Canbaeck B."/>
            <person name="Cohen D."/>
            <person name="Courty P.E."/>
            <person name="Coutinho P.M."/>
            <person name="Delaruelle C."/>
            <person name="Detter J.C."/>
            <person name="Deveau A."/>
            <person name="DiFazio S."/>
            <person name="Duplessis S."/>
            <person name="Fraissinet-Tachet L."/>
            <person name="Lucic E."/>
            <person name="Frey-Klett P."/>
            <person name="Fourrey C."/>
            <person name="Feussner I."/>
            <person name="Gay G."/>
            <person name="Grimwood J."/>
            <person name="Hoegger P.J."/>
            <person name="Jain P."/>
            <person name="Kilaru S."/>
            <person name="Labbe J."/>
            <person name="Lin Y.C."/>
            <person name="Legue V."/>
            <person name="Le Tacon F."/>
            <person name="Marmeisse R."/>
            <person name="Melayah D."/>
            <person name="Montanini B."/>
            <person name="Muratet M."/>
            <person name="Nehls U."/>
            <person name="Niculita-Hirzel H."/>
            <person name="Oudot-Le Secq M.P."/>
            <person name="Peter M."/>
            <person name="Quesneville H."/>
            <person name="Rajashekar B."/>
            <person name="Reich M."/>
            <person name="Rouhier N."/>
            <person name="Schmutz J."/>
            <person name="Yin T."/>
            <person name="Chalot M."/>
            <person name="Henrissat B."/>
            <person name="Kuees U."/>
            <person name="Lucas S."/>
            <person name="Van de Peer Y."/>
            <person name="Podila G.K."/>
            <person name="Polle A."/>
            <person name="Pukkila P.J."/>
            <person name="Richardson P.M."/>
            <person name="Rouze P."/>
            <person name="Sanders I.R."/>
            <person name="Stajich J.E."/>
            <person name="Tunlid A."/>
            <person name="Tuskan G."/>
            <person name="Grigoriev I.V."/>
        </authorList>
    </citation>
    <scope>NUCLEOTIDE SEQUENCE [LARGE SCALE GENOMIC DNA]</scope>
    <source>
        <strain evidence="3">S238N-H82 / ATCC MYA-4686</strain>
    </source>
</reference>